<feature type="transmembrane region" description="Helical" evidence="1">
    <location>
        <begin position="82"/>
        <end position="105"/>
    </location>
</feature>
<dbReference type="KEGG" id="cel:CELE_C45H4.10"/>
<dbReference type="Gene3D" id="1.20.1070.10">
    <property type="entry name" value="Rhodopsin 7-helix transmembrane proteins"/>
    <property type="match status" value="1"/>
</dbReference>
<dbReference type="UCSC" id="C45H4.10">
    <property type="organism name" value="c. elegans"/>
</dbReference>
<feature type="transmembrane region" description="Helical" evidence="1">
    <location>
        <begin position="44"/>
        <end position="70"/>
    </location>
</feature>
<dbReference type="Proteomes" id="UP000001940">
    <property type="component" value="Chromosome V"/>
</dbReference>
<keyword evidence="1" id="KW-1133">Transmembrane helix</keyword>
<dbReference type="PaxDb" id="6239-C45H4.10"/>
<evidence type="ECO:0000313" key="2">
    <source>
        <dbReference type="EMBL" id="CCD67419.1"/>
    </source>
</evidence>
<sequence>MEEIHFLKTSAVVITCFGVFFSIFNCVGNVAIIKKMGRRKNDMVLFYFRFLLDVIFGATSTIYLLSIIIFNLNYLKLSDLRVFIFFLGFLISNVRATRALLTMAISIDRVVAVYTPIWFLNYRSLVANSAVLGLTAAFGLSEYPVLYIFCEFEVDIPPKCVSINCALNDCFLQYWTTYKMIIFACTFIFTILLSLKLISKIFKDDNKDLNRANRLTLIDSTIIFATDFLPTMLCLMGHEDLFNTQNMGPFGAVLKQVGCAFEALLVLQTITRRNETTVNSSRTSKTNVSMKNAKKPIGSISEIA</sequence>
<dbReference type="SMR" id="O44694"/>
<keyword evidence="3" id="KW-1185">Reference proteome</keyword>
<dbReference type="PhylomeDB" id="O44694"/>
<reference evidence="2 3" key="1">
    <citation type="journal article" date="1998" name="Science">
        <title>Genome sequence of the nematode C. elegans: a platform for investigating biology.</title>
        <authorList>
            <consortium name="The C. elegans sequencing consortium"/>
            <person name="Sulson J.E."/>
            <person name="Waterston R."/>
        </authorList>
    </citation>
    <scope>NUCLEOTIDE SEQUENCE [LARGE SCALE GENOMIC DNA]</scope>
    <source>
        <strain evidence="2 3">Bristol N2</strain>
    </source>
</reference>
<gene>
    <name evidence="2 4" type="primary">srbc-24</name>
    <name evidence="4" type="ORF">C45H4.10</name>
    <name evidence="2" type="ORF">CELE_C45H4.10</name>
</gene>
<dbReference type="Bgee" id="WBGene00016692">
    <property type="expression patterns" value="Expressed in embryo"/>
</dbReference>
<keyword evidence="1" id="KW-0472">Membrane</keyword>
<dbReference type="PANTHER" id="PTHR10664">
    <property type="entry name" value="SERPENTINE RECEPTOR-C.ELEGANS"/>
    <property type="match status" value="1"/>
</dbReference>
<dbReference type="HOGENOM" id="CLU_059075_1_0_1"/>
<protein>
    <submittedName>
        <fullName evidence="2">Serpentine Receptor, class BC (Class B-like)</fullName>
    </submittedName>
</protein>
<dbReference type="InterPro" id="IPR019420">
    <property type="entry name" value="7TM_GPCR_serpentine_rcpt_Srbc"/>
</dbReference>
<name>O44694_CAEEL</name>
<feature type="transmembrane region" description="Helical" evidence="1">
    <location>
        <begin position="180"/>
        <end position="198"/>
    </location>
</feature>
<keyword evidence="2" id="KW-0675">Receptor</keyword>
<dbReference type="PIR" id="T32718">
    <property type="entry name" value="T32718"/>
</dbReference>
<dbReference type="STRING" id="6239.C45H4.10.1"/>
<dbReference type="SUPFAM" id="SSF81321">
    <property type="entry name" value="Family A G protein-coupled receptor-like"/>
    <property type="match status" value="1"/>
</dbReference>
<dbReference type="AGR" id="WB:WBGene00016692"/>
<dbReference type="RefSeq" id="NP_503582.1">
    <property type="nucleotide sequence ID" value="NM_071181.2"/>
</dbReference>
<dbReference type="Pfam" id="PF10316">
    <property type="entry name" value="7TM_GPCR_Srbc"/>
    <property type="match status" value="1"/>
</dbReference>
<organism evidence="2 3">
    <name type="scientific">Caenorhabditis elegans</name>
    <dbReference type="NCBI Taxonomy" id="6239"/>
    <lineage>
        <taxon>Eukaryota</taxon>
        <taxon>Metazoa</taxon>
        <taxon>Ecdysozoa</taxon>
        <taxon>Nematoda</taxon>
        <taxon>Chromadorea</taxon>
        <taxon>Rhabditida</taxon>
        <taxon>Rhabditina</taxon>
        <taxon>Rhabditomorpha</taxon>
        <taxon>Rhabditoidea</taxon>
        <taxon>Rhabditidae</taxon>
        <taxon>Peloderinae</taxon>
        <taxon>Caenorhabditis</taxon>
    </lineage>
</organism>
<dbReference type="eggNOG" id="ENOG502R2IJ">
    <property type="taxonomic scope" value="Eukaryota"/>
</dbReference>
<accession>O44694</accession>
<dbReference type="WormBase" id="C45H4.10">
    <property type="protein sequence ID" value="CE08743"/>
    <property type="gene ID" value="WBGene00016692"/>
    <property type="gene designation" value="srbc-24"/>
</dbReference>
<dbReference type="InParanoid" id="O44694"/>
<evidence type="ECO:0000313" key="4">
    <source>
        <dbReference type="WormBase" id="C45H4.10"/>
    </source>
</evidence>
<dbReference type="EMBL" id="BX284605">
    <property type="protein sequence ID" value="CCD67419.1"/>
    <property type="molecule type" value="Genomic_DNA"/>
</dbReference>
<feature type="transmembrane region" description="Helical" evidence="1">
    <location>
        <begin position="12"/>
        <end position="32"/>
    </location>
</feature>
<proteinExistence type="predicted"/>
<dbReference type="GeneID" id="183491"/>
<dbReference type="AlphaFoldDB" id="O44694"/>
<dbReference type="CTD" id="183491"/>
<dbReference type="PANTHER" id="PTHR10664:SF2">
    <property type="entry name" value="SERPENTINE RECEPTOR, CLASS BC (CLASS B-LIKE)"/>
    <property type="match status" value="1"/>
</dbReference>
<keyword evidence="1" id="KW-0812">Transmembrane</keyword>
<evidence type="ECO:0000256" key="1">
    <source>
        <dbReference type="SAM" id="Phobius"/>
    </source>
</evidence>
<feature type="transmembrane region" description="Helical" evidence="1">
    <location>
        <begin position="125"/>
        <end position="149"/>
    </location>
</feature>
<evidence type="ECO:0000313" key="3">
    <source>
        <dbReference type="Proteomes" id="UP000001940"/>
    </source>
</evidence>